<dbReference type="InterPro" id="IPR050680">
    <property type="entry name" value="YpeA/RimI_acetyltransf"/>
</dbReference>
<keyword evidence="2" id="KW-0012">Acyltransferase</keyword>
<dbReference type="SUPFAM" id="SSF55729">
    <property type="entry name" value="Acyl-CoA N-acyltransferases (Nat)"/>
    <property type="match status" value="1"/>
</dbReference>
<dbReference type="CDD" id="cd04301">
    <property type="entry name" value="NAT_SF"/>
    <property type="match status" value="1"/>
</dbReference>
<evidence type="ECO:0000259" key="3">
    <source>
        <dbReference type="PROSITE" id="PS51186"/>
    </source>
</evidence>
<dbReference type="InterPro" id="IPR000182">
    <property type="entry name" value="GNAT_dom"/>
</dbReference>
<dbReference type="Pfam" id="PF00583">
    <property type="entry name" value="Acetyltransf_1"/>
    <property type="match status" value="1"/>
</dbReference>
<dbReference type="Proteomes" id="UP001041814">
    <property type="component" value="Unassembled WGS sequence"/>
</dbReference>
<organism evidence="4 5">
    <name type="scientific">Rubrivivax gelatinosus</name>
    <name type="common">Rhodocyclus gelatinosus</name>
    <name type="synonym">Rhodopseudomonas gelatinosa</name>
    <dbReference type="NCBI Taxonomy" id="28068"/>
    <lineage>
        <taxon>Bacteria</taxon>
        <taxon>Pseudomonadati</taxon>
        <taxon>Pseudomonadota</taxon>
        <taxon>Betaproteobacteria</taxon>
        <taxon>Burkholderiales</taxon>
        <taxon>Sphaerotilaceae</taxon>
        <taxon>Rubrivivax</taxon>
    </lineage>
</organism>
<reference evidence="4" key="2">
    <citation type="journal article" date="2020" name="Microorganisms">
        <title>Osmotic Adaptation and Compatible Solute Biosynthesis of Phototrophic Bacteria as Revealed from Genome Analyses.</title>
        <authorList>
            <person name="Imhoff J.F."/>
            <person name="Rahn T."/>
            <person name="Kunzel S."/>
            <person name="Keller A."/>
            <person name="Neulinger S.C."/>
        </authorList>
    </citation>
    <scope>NUCLEOTIDE SEQUENCE</scope>
    <source>
        <strain evidence="4">IM 151</strain>
    </source>
</reference>
<reference evidence="4" key="1">
    <citation type="submission" date="2017-08" db="EMBL/GenBank/DDBJ databases">
        <authorList>
            <person name="Imhoff J.F."/>
            <person name="Rahn T."/>
            <person name="Kuenzel S."/>
            <person name="Neulinger S.C."/>
        </authorList>
    </citation>
    <scope>NUCLEOTIDE SEQUENCE</scope>
    <source>
        <strain evidence="4">IM 151</strain>
    </source>
</reference>
<dbReference type="PANTHER" id="PTHR43420:SF47">
    <property type="entry name" value="N-ACETYLTRANSFERASE DOMAIN-CONTAINING PROTEIN"/>
    <property type="match status" value="1"/>
</dbReference>
<dbReference type="PROSITE" id="PS51186">
    <property type="entry name" value="GNAT"/>
    <property type="match status" value="1"/>
</dbReference>
<feature type="domain" description="N-acetyltransferase" evidence="3">
    <location>
        <begin position="10"/>
        <end position="156"/>
    </location>
</feature>
<evidence type="ECO:0000256" key="1">
    <source>
        <dbReference type="ARBA" id="ARBA00022679"/>
    </source>
</evidence>
<sequence>MLPTSTPMTITLRPITAENFEDVASLPLLAHQHAYLASNSYSIAQASFFPFLVTRAIYLNERPIGFMMYAKPEPHEDQGEFGIWRFMVSSDHQGKGYGRQALARLISEIRSHPDVKRIFISYKPENEPAKIFYASFGFRETEVDDEGEMVAVLSCGEESTNGS</sequence>
<evidence type="ECO:0000256" key="2">
    <source>
        <dbReference type="ARBA" id="ARBA00023315"/>
    </source>
</evidence>
<keyword evidence="5" id="KW-1185">Reference proteome</keyword>
<dbReference type="Gene3D" id="3.40.630.30">
    <property type="match status" value="1"/>
</dbReference>
<evidence type="ECO:0000313" key="4">
    <source>
        <dbReference type="EMBL" id="MBK1715898.1"/>
    </source>
</evidence>
<comment type="caution">
    <text evidence="4">The sequence shown here is derived from an EMBL/GenBank/DDBJ whole genome shotgun (WGS) entry which is preliminary data.</text>
</comment>
<gene>
    <name evidence="4" type="ORF">CKO43_24430</name>
</gene>
<dbReference type="PANTHER" id="PTHR43420">
    <property type="entry name" value="ACETYLTRANSFERASE"/>
    <property type="match status" value="1"/>
</dbReference>
<keyword evidence="1" id="KW-0808">Transferase</keyword>
<accession>A0ABS1E238</accession>
<evidence type="ECO:0000313" key="5">
    <source>
        <dbReference type="Proteomes" id="UP001041814"/>
    </source>
</evidence>
<dbReference type="InterPro" id="IPR016181">
    <property type="entry name" value="Acyl_CoA_acyltransferase"/>
</dbReference>
<proteinExistence type="predicted"/>
<name>A0ABS1E238_RUBGE</name>
<dbReference type="EMBL" id="NRRU01000174">
    <property type="protein sequence ID" value="MBK1715898.1"/>
    <property type="molecule type" value="Genomic_DNA"/>
</dbReference>
<protein>
    <recommendedName>
        <fullName evidence="3">N-acetyltransferase domain-containing protein</fullName>
    </recommendedName>
</protein>